<dbReference type="EMBL" id="CAJPEV010000087">
    <property type="protein sequence ID" value="CAG0880350.1"/>
    <property type="molecule type" value="Genomic_DNA"/>
</dbReference>
<dbReference type="InterPro" id="IPR032016">
    <property type="entry name" value="MKRN2OS-like"/>
</dbReference>
<dbReference type="Pfam" id="PF16044">
    <property type="entry name" value="DUF4796_C"/>
    <property type="match status" value="1"/>
</dbReference>
<dbReference type="AlphaFoldDB" id="A0A7R8ZYF0"/>
<dbReference type="Proteomes" id="UP000677054">
    <property type="component" value="Unassembled WGS sequence"/>
</dbReference>
<feature type="domain" description="MKRN2 opposite strand protein-like N-terminal" evidence="3">
    <location>
        <begin position="28"/>
        <end position="58"/>
    </location>
</feature>
<evidence type="ECO:0008006" key="6">
    <source>
        <dbReference type="Google" id="ProtNLM"/>
    </source>
</evidence>
<dbReference type="Pfam" id="PF22795">
    <property type="entry name" value="DUF4796_N"/>
    <property type="match status" value="1"/>
</dbReference>
<sequence>MTNVRPLKLPPVFSPTRSSSMEMSGTDPGILCFQHCDKKTKIFCFSVPSTCPVCGCDLVNSPLRIPPFRIPYPFGRARDFRCAVVIKPTQGSFLKDYKNSSDLHIGVTDSRGEVVEYDRNGVKRGDWEHCLPVPIFPKKSSSLSLPQSHSFVLKWDSTLQSMATSPLWTKDKYMEKSHNCYAFTLSFLGSLKLERLNGATSNPTEFCQRFIVPQTTAAGKYITLYRRLSETGVVVHR</sequence>
<evidence type="ECO:0000256" key="1">
    <source>
        <dbReference type="SAM" id="MobiDB-lite"/>
    </source>
</evidence>
<evidence type="ECO:0000313" key="4">
    <source>
        <dbReference type="EMBL" id="CAD7241029.1"/>
    </source>
</evidence>
<feature type="domain" description="MKRN2 opposite strand protein-like C-terminal" evidence="2">
    <location>
        <begin position="67"/>
        <end position="228"/>
    </location>
</feature>
<dbReference type="EMBL" id="LR899604">
    <property type="protein sequence ID" value="CAD7241029.1"/>
    <property type="molecule type" value="Genomic_DNA"/>
</dbReference>
<feature type="region of interest" description="Disordered" evidence="1">
    <location>
        <begin position="1"/>
        <end position="21"/>
    </location>
</feature>
<reference evidence="4" key="1">
    <citation type="submission" date="2020-11" db="EMBL/GenBank/DDBJ databases">
        <authorList>
            <person name="Tran Van P."/>
        </authorList>
    </citation>
    <scope>NUCLEOTIDE SEQUENCE</scope>
</reference>
<dbReference type="PANTHER" id="PTHR33963:SF2">
    <property type="entry name" value="MKRN2 OPPOSITE STRAND PROTEIN"/>
    <property type="match status" value="1"/>
</dbReference>
<keyword evidence="5" id="KW-1185">Reference proteome</keyword>
<dbReference type="InterPro" id="IPR053922">
    <property type="entry name" value="MKRN2OS-like_N"/>
</dbReference>
<proteinExistence type="predicted"/>
<evidence type="ECO:0000313" key="5">
    <source>
        <dbReference type="Proteomes" id="UP000677054"/>
    </source>
</evidence>
<dbReference type="PANTHER" id="PTHR33963">
    <property type="entry name" value="MKRN2 OPPOSITE STRAND PROTEIN"/>
    <property type="match status" value="1"/>
</dbReference>
<protein>
    <recommendedName>
        <fullName evidence="6">MKRN2 opposite strand protein</fullName>
    </recommendedName>
</protein>
<gene>
    <name evidence="4" type="ORF">DSTB1V02_LOCUS1031</name>
</gene>
<accession>A0A7R8ZYF0</accession>
<dbReference type="OrthoDB" id="10065749at2759"/>
<evidence type="ECO:0000259" key="3">
    <source>
        <dbReference type="Pfam" id="PF22795"/>
    </source>
</evidence>
<organism evidence="4">
    <name type="scientific">Darwinula stevensoni</name>
    <dbReference type="NCBI Taxonomy" id="69355"/>
    <lineage>
        <taxon>Eukaryota</taxon>
        <taxon>Metazoa</taxon>
        <taxon>Ecdysozoa</taxon>
        <taxon>Arthropoda</taxon>
        <taxon>Crustacea</taxon>
        <taxon>Oligostraca</taxon>
        <taxon>Ostracoda</taxon>
        <taxon>Podocopa</taxon>
        <taxon>Podocopida</taxon>
        <taxon>Darwinulocopina</taxon>
        <taxon>Darwinuloidea</taxon>
        <taxon>Darwinulidae</taxon>
        <taxon>Darwinula</taxon>
    </lineage>
</organism>
<evidence type="ECO:0000259" key="2">
    <source>
        <dbReference type="Pfam" id="PF16044"/>
    </source>
</evidence>
<dbReference type="InterPro" id="IPR053921">
    <property type="entry name" value="MKRN2OS-like_C"/>
</dbReference>
<name>A0A7R8ZYF0_9CRUS</name>